<dbReference type="GO" id="GO:0004252">
    <property type="term" value="F:serine-type endopeptidase activity"/>
    <property type="evidence" value="ECO:0007669"/>
    <property type="project" value="UniProtKB-UniRule"/>
</dbReference>
<dbReference type="PROSITE" id="PS51787">
    <property type="entry name" value="LON_N"/>
    <property type="match status" value="1"/>
</dbReference>
<dbReference type="AlphaFoldDB" id="A0A7H9HV32"/>
<accession>A0A7H9HV32</accession>
<dbReference type="FunFam" id="3.40.50.300:FF:000021">
    <property type="entry name" value="Lon protease homolog"/>
    <property type="match status" value="1"/>
</dbReference>
<sequence length="1002" mass="112075">MMFNKSTGTPKFTDFPCLTPHETPSVVPLPGLIYKIALERGVADRILSYYKSSDRYGTHFLLTETTVYDKESGNISPDSIKSLEKFGQRFSQGDATNALYLCLIPENEDISVGCVSKIVGVLTEERTVTVSFKALARSAIKTPLLNSGNSIWTSDISVCDDTAAIASMRDEQKQRAVTEFFGLFQQLDDAIVSFKRKYKKSCRRGSSQHLLLLSPLSNTLFFQLDKSQFTKAWATISALIDELKSHSNEQPPSSTVTQISNLMDLTVAVLPTTSKQKIEFLKNLLMPDRIQLFRRVVEQFQQIFETLYSSTEYVQRYFSEASNLEKSRLIANQLKSLRFFIEDVKAQSRLLPVSDQFKKHKTNRSAVRASSRGDEEDNENDNSEDAGDDDEDDEDEIEKLRNFIRNMSKYGVHEDGIRMLKKDFKRFKRTNPQSAEYQVLRSYFDVICDIPFGSYSDRQALDLEKARRKLDEDHYGLQVVKKRLMEYLCVRELNTKFDGDRKIQGKAPILLLVGPPGVGKTSIAKSIAEMLKLKFQRVSLGGVHNEAEIRGHRRTYVGAMCGLIINALRKSGSMNPLILLDEIDKVLSTTGSGSGYGNKINGDPGAALLEVLDPEQNCTFMDHYIGFPVDLSQVLFFCTANDIEGISKPLLDRMEVIEIPGYTPEEKFHIGTKFLLPKQIRLNGLSTQNKTLSLTRQAWDSLIQEYTRESGVRNLERRLASIVRGKIVEYIEEGRNEPTHETVSRRDLFKYLGFPLHPIATELLSDIRMANKEGVVNGLSYNSDGTGSVLVFEAIRTGTVEDSKGPIIKATGNLGSVLQESINIARSLVKSILQRRLIIDPTSDTVKNFLTSEYHLHVPMGAVSKDGPSAGTAITLALISLALGKPVDPLLCMTGEITLRGKILPVGGIKEKLLGAQTYGMKRVLIPIANRSDVVQTVTNDISAFIEDDGLHLELQMVKTKLGISITYINDIFDVIQYVWPDLLLNTRFTTAGNGNACISKM</sequence>
<dbReference type="GO" id="GO:0005782">
    <property type="term" value="C:peroxisomal matrix"/>
    <property type="evidence" value="ECO:0007669"/>
    <property type="project" value="UniProtKB-SubCell"/>
</dbReference>
<dbReference type="InterPro" id="IPR003959">
    <property type="entry name" value="ATPase_AAA_core"/>
</dbReference>
<dbReference type="Pfam" id="PF22667">
    <property type="entry name" value="Lon_lid"/>
    <property type="match status" value="1"/>
</dbReference>
<evidence type="ECO:0000256" key="4">
    <source>
        <dbReference type="ARBA" id="ARBA00022801"/>
    </source>
</evidence>
<organism evidence="14 15">
    <name type="scientific">Torulaspora globosa</name>
    <dbReference type="NCBI Taxonomy" id="48254"/>
    <lineage>
        <taxon>Eukaryota</taxon>
        <taxon>Fungi</taxon>
        <taxon>Dikarya</taxon>
        <taxon>Ascomycota</taxon>
        <taxon>Saccharomycotina</taxon>
        <taxon>Saccharomycetes</taxon>
        <taxon>Saccharomycetales</taxon>
        <taxon>Saccharomycetaceae</taxon>
        <taxon>Torulaspora</taxon>
    </lineage>
</organism>
<evidence type="ECO:0000313" key="15">
    <source>
        <dbReference type="Proteomes" id="UP000510647"/>
    </source>
</evidence>
<dbReference type="Pfam" id="PF00004">
    <property type="entry name" value="AAA"/>
    <property type="match status" value="1"/>
</dbReference>
<keyword evidence="2 9" id="KW-0645">Protease</keyword>
<dbReference type="PROSITE" id="PS51786">
    <property type="entry name" value="LON_PROTEOLYTIC"/>
    <property type="match status" value="1"/>
</dbReference>
<comment type="subcellular location">
    <subcellularLocation>
        <location evidence="1 9">Peroxisome matrix</location>
    </subcellularLocation>
</comment>
<evidence type="ECO:0000256" key="7">
    <source>
        <dbReference type="ARBA" id="ARBA00023140"/>
    </source>
</evidence>
<evidence type="ECO:0000256" key="10">
    <source>
        <dbReference type="PROSITE-ProRule" id="PRU01122"/>
    </source>
</evidence>
<dbReference type="InterPro" id="IPR027065">
    <property type="entry name" value="Lon_Prtase"/>
</dbReference>
<dbReference type="CDD" id="cd19500">
    <property type="entry name" value="RecA-like_Lon"/>
    <property type="match status" value="1"/>
</dbReference>
<dbReference type="InterPro" id="IPR003593">
    <property type="entry name" value="AAA+_ATPase"/>
</dbReference>
<dbReference type="GO" id="GO:0016485">
    <property type="term" value="P:protein processing"/>
    <property type="evidence" value="ECO:0007669"/>
    <property type="project" value="UniProtKB-UniRule"/>
</dbReference>
<dbReference type="SUPFAM" id="SSF52540">
    <property type="entry name" value="P-loop containing nucleoside triphosphate hydrolases"/>
    <property type="match status" value="1"/>
</dbReference>
<evidence type="ECO:0000256" key="11">
    <source>
        <dbReference type="SAM" id="MobiDB-lite"/>
    </source>
</evidence>
<evidence type="ECO:0000256" key="2">
    <source>
        <dbReference type="ARBA" id="ARBA00022670"/>
    </source>
</evidence>
<name>A0A7H9HV32_9SACH</name>
<dbReference type="InterPro" id="IPR054594">
    <property type="entry name" value="Lon_lid"/>
</dbReference>
<evidence type="ECO:0000256" key="6">
    <source>
        <dbReference type="ARBA" id="ARBA00022840"/>
    </source>
</evidence>
<evidence type="ECO:0000313" key="14">
    <source>
        <dbReference type="EMBL" id="QLQ81211.1"/>
    </source>
</evidence>
<proteinExistence type="inferred from homology"/>
<dbReference type="Gene3D" id="3.30.230.10">
    <property type="match status" value="1"/>
</dbReference>
<dbReference type="EMBL" id="CP059271">
    <property type="protein sequence ID" value="QLQ81211.1"/>
    <property type="molecule type" value="Genomic_DNA"/>
</dbReference>
<feature type="active site" evidence="9 10">
    <location>
        <position position="869"/>
    </location>
</feature>
<keyword evidence="3 9" id="KW-0547">Nucleotide-binding</keyword>
<dbReference type="Proteomes" id="UP000510647">
    <property type="component" value="Chromosome 5"/>
</dbReference>
<evidence type="ECO:0000259" key="12">
    <source>
        <dbReference type="PROSITE" id="PS51786"/>
    </source>
</evidence>
<evidence type="ECO:0000256" key="9">
    <source>
        <dbReference type="HAMAP-Rule" id="MF_03121"/>
    </source>
</evidence>
<feature type="domain" description="Lon N-terminal" evidence="13">
    <location>
        <begin position="15"/>
        <end position="301"/>
    </location>
</feature>
<feature type="active site" evidence="9 10">
    <location>
        <position position="912"/>
    </location>
</feature>
<comment type="catalytic activity">
    <reaction evidence="8">
        <text>Hydrolysis of proteins in presence of ATP.</text>
        <dbReference type="EC" id="3.4.21.53"/>
    </reaction>
</comment>
<dbReference type="EC" id="3.4.21.-" evidence="9"/>
<protein>
    <recommendedName>
        <fullName evidence="9">Lon protease homolog 2, peroxisomal</fullName>
        <ecNumber evidence="9">3.4.21.-</ecNumber>
    </recommendedName>
</protein>
<dbReference type="SUPFAM" id="SSF54211">
    <property type="entry name" value="Ribosomal protein S5 domain 2-like"/>
    <property type="match status" value="1"/>
</dbReference>
<dbReference type="PANTHER" id="PTHR10046">
    <property type="entry name" value="ATP DEPENDENT LON PROTEASE FAMILY MEMBER"/>
    <property type="match status" value="1"/>
</dbReference>
<dbReference type="SMART" id="SM00382">
    <property type="entry name" value="AAA"/>
    <property type="match status" value="1"/>
</dbReference>
<reference evidence="14 15" key="1">
    <citation type="submission" date="2020-06" db="EMBL/GenBank/DDBJ databases">
        <title>The yeast mating-type switching endonuclease HO is a domesticated member of an unorthodox homing genetic element family.</title>
        <authorList>
            <person name="Coughlan A.Y."/>
            <person name="Lombardi L."/>
            <person name="Braun-Galleani S."/>
            <person name="Martos A.R."/>
            <person name="Galeote V."/>
            <person name="Bigey F."/>
            <person name="Dequin S."/>
            <person name="Byrne K.P."/>
            <person name="Wolfe K.H."/>
        </authorList>
    </citation>
    <scope>NUCLEOTIDE SEQUENCE [LARGE SCALE GENOMIC DNA]</scope>
    <source>
        <strain evidence="14 15">CBS2947</strain>
    </source>
</reference>
<evidence type="ECO:0000256" key="3">
    <source>
        <dbReference type="ARBA" id="ARBA00022741"/>
    </source>
</evidence>
<dbReference type="GO" id="GO:0006515">
    <property type="term" value="P:protein quality control for misfolded or incompletely synthesized proteins"/>
    <property type="evidence" value="ECO:0007669"/>
    <property type="project" value="UniProtKB-UniRule"/>
</dbReference>
<comment type="similarity">
    <text evidence="9 10">Belongs to the peptidase S16 family.</text>
</comment>
<evidence type="ECO:0000256" key="1">
    <source>
        <dbReference type="ARBA" id="ARBA00004253"/>
    </source>
</evidence>
<keyword evidence="6 9" id="KW-0067">ATP-binding</keyword>
<keyword evidence="4 9" id="KW-0378">Hydrolase</keyword>
<dbReference type="OrthoDB" id="2411602at2759"/>
<dbReference type="InterPro" id="IPR027417">
    <property type="entry name" value="P-loop_NTPase"/>
</dbReference>
<dbReference type="Gene3D" id="1.10.8.60">
    <property type="match status" value="1"/>
</dbReference>
<dbReference type="Gene3D" id="3.40.50.300">
    <property type="entry name" value="P-loop containing nucleotide triphosphate hydrolases"/>
    <property type="match status" value="1"/>
</dbReference>
<evidence type="ECO:0000259" key="13">
    <source>
        <dbReference type="PROSITE" id="PS51787"/>
    </source>
</evidence>
<dbReference type="HAMAP" id="MF_03121">
    <property type="entry name" value="lonp2_euk"/>
    <property type="match status" value="1"/>
</dbReference>
<dbReference type="InterPro" id="IPR027501">
    <property type="entry name" value="Lonp2_euk"/>
</dbReference>
<dbReference type="InterPro" id="IPR014721">
    <property type="entry name" value="Ribsml_uS5_D2-typ_fold_subgr"/>
</dbReference>
<feature type="compositionally biased region" description="Acidic residues" evidence="11">
    <location>
        <begin position="374"/>
        <end position="395"/>
    </location>
</feature>
<feature type="domain" description="Lon proteolytic" evidence="12">
    <location>
        <begin position="770"/>
        <end position="982"/>
    </location>
</feature>
<dbReference type="GO" id="GO:0004176">
    <property type="term" value="F:ATP-dependent peptidase activity"/>
    <property type="evidence" value="ECO:0007669"/>
    <property type="project" value="UniProtKB-UniRule"/>
</dbReference>
<dbReference type="GO" id="GO:0016558">
    <property type="term" value="P:protein import into peroxisome matrix"/>
    <property type="evidence" value="ECO:0007669"/>
    <property type="project" value="UniProtKB-UniRule"/>
</dbReference>
<evidence type="ECO:0000256" key="5">
    <source>
        <dbReference type="ARBA" id="ARBA00022825"/>
    </source>
</evidence>
<evidence type="ECO:0000256" key="8">
    <source>
        <dbReference type="ARBA" id="ARBA00050665"/>
    </source>
</evidence>
<dbReference type="InterPro" id="IPR008269">
    <property type="entry name" value="Lon_proteolytic"/>
</dbReference>
<dbReference type="InterPro" id="IPR003111">
    <property type="entry name" value="Lon_prtase_N"/>
</dbReference>
<keyword evidence="5 9" id="KW-0720">Serine protease</keyword>
<dbReference type="GO" id="GO:0016887">
    <property type="term" value="F:ATP hydrolysis activity"/>
    <property type="evidence" value="ECO:0007669"/>
    <property type="project" value="UniProtKB-UniRule"/>
</dbReference>
<keyword evidence="15" id="KW-1185">Reference proteome</keyword>
<feature type="region of interest" description="Disordered" evidence="11">
    <location>
        <begin position="361"/>
        <end position="395"/>
    </location>
</feature>
<feature type="short sequence motif" description="Microbody targeting signal" evidence="9">
    <location>
        <begin position="1000"/>
        <end position="1002"/>
    </location>
</feature>
<dbReference type="PRINTS" id="PR00830">
    <property type="entry name" value="ENDOLAPTASE"/>
</dbReference>
<gene>
    <name evidence="14" type="ORF">HG537_0E05660</name>
</gene>
<dbReference type="InterPro" id="IPR020568">
    <property type="entry name" value="Ribosomal_Su5_D2-typ_SF"/>
</dbReference>
<comment type="function">
    <text evidence="9">ATP-dependent serine protease that mediates the selective degradation of misfolded and unassembled polypeptides in the peroxisomal matrix. Necessary for type 2 peroxisome targeting signal (PTS2)-containing protein processing and facilitates peroxisome matrix protein import.</text>
</comment>
<keyword evidence="7 9" id="KW-0576">Peroxisome</keyword>
<dbReference type="GO" id="GO:0005524">
    <property type="term" value="F:ATP binding"/>
    <property type="evidence" value="ECO:0007669"/>
    <property type="project" value="UniProtKB-UniRule"/>
</dbReference>
<dbReference type="Pfam" id="PF05362">
    <property type="entry name" value="Lon_C"/>
    <property type="match status" value="1"/>
</dbReference>
<feature type="binding site" evidence="9">
    <location>
        <begin position="514"/>
        <end position="521"/>
    </location>
    <ligand>
        <name>ATP</name>
        <dbReference type="ChEBI" id="CHEBI:30616"/>
    </ligand>
</feature>